<dbReference type="AlphaFoldDB" id="A0A915HM36"/>
<sequence>MTETNCTCDCPEDKTEKFSPTVASEAIGQKSEMTENQLLKVPSSQPTTESFLFPNGPSLQQIITAPSKDFASSSTQKSTASVNIERVEKIQEEKRTGNCQKSKQEQKK</sequence>
<evidence type="ECO:0000313" key="2">
    <source>
        <dbReference type="WBParaSite" id="nRc.2.0.1.t02739-RA"/>
    </source>
</evidence>
<reference evidence="2" key="1">
    <citation type="submission" date="2022-11" db="UniProtKB">
        <authorList>
            <consortium name="WormBaseParasite"/>
        </authorList>
    </citation>
    <scope>IDENTIFICATION</scope>
</reference>
<accession>A0A915HM36</accession>
<organism evidence="1 2">
    <name type="scientific">Romanomermis culicivorax</name>
    <name type="common">Nematode worm</name>
    <dbReference type="NCBI Taxonomy" id="13658"/>
    <lineage>
        <taxon>Eukaryota</taxon>
        <taxon>Metazoa</taxon>
        <taxon>Ecdysozoa</taxon>
        <taxon>Nematoda</taxon>
        <taxon>Enoplea</taxon>
        <taxon>Dorylaimia</taxon>
        <taxon>Mermithida</taxon>
        <taxon>Mermithoidea</taxon>
        <taxon>Mermithidae</taxon>
        <taxon>Romanomermis</taxon>
    </lineage>
</organism>
<name>A0A915HM36_ROMCU</name>
<keyword evidence="1" id="KW-1185">Reference proteome</keyword>
<evidence type="ECO:0000313" key="1">
    <source>
        <dbReference type="Proteomes" id="UP000887565"/>
    </source>
</evidence>
<proteinExistence type="predicted"/>
<protein>
    <submittedName>
        <fullName evidence="2">Uncharacterized protein</fullName>
    </submittedName>
</protein>
<dbReference type="WBParaSite" id="nRc.2.0.1.t02739-RA">
    <property type="protein sequence ID" value="nRc.2.0.1.t02739-RA"/>
    <property type="gene ID" value="nRc.2.0.1.g02739"/>
</dbReference>
<dbReference type="Proteomes" id="UP000887565">
    <property type="component" value="Unplaced"/>
</dbReference>